<evidence type="ECO:0000259" key="2">
    <source>
        <dbReference type="PROSITE" id="PS50828"/>
    </source>
</evidence>
<protein>
    <submittedName>
        <fullName evidence="3">Putative Smr protein/MutS2</fullName>
    </submittedName>
</protein>
<dbReference type="STRING" id="1121448.DGI_2133"/>
<dbReference type="PANTHER" id="PTHR35562">
    <property type="entry name" value="DNA ENDONUCLEASE SMRA-RELATED"/>
    <property type="match status" value="1"/>
</dbReference>
<proteinExistence type="predicted"/>
<dbReference type="Gene3D" id="3.30.1370.110">
    <property type="match status" value="1"/>
</dbReference>
<name>T2GBC8_MEGG1</name>
<organism evidence="3 4">
    <name type="scientific">Megalodesulfovibrio gigas (strain ATCC 19364 / DSM 1382 / NCIMB 9332 / VKM B-1759)</name>
    <name type="common">Desulfovibrio gigas</name>
    <dbReference type="NCBI Taxonomy" id="1121448"/>
    <lineage>
        <taxon>Bacteria</taxon>
        <taxon>Pseudomonadati</taxon>
        <taxon>Thermodesulfobacteriota</taxon>
        <taxon>Desulfovibrionia</taxon>
        <taxon>Desulfovibrionales</taxon>
        <taxon>Desulfovibrionaceae</taxon>
        <taxon>Megalodesulfovibrio</taxon>
    </lineage>
</organism>
<evidence type="ECO:0000313" key="3">
    <source>
        <dbReference type="EMBL" id="AGW13895.1"/>
    </source>
</evidence>
<dbReference type="PATRIC" id="fig|1121448.10.peg.2088"/>
<dbReference type="OrthoDB" id="9808881at2"/>
<dbReference type="PANTHER" id="PTHR35562:SF2">
    <property type="entry name" value="DNA ENDONUCLEASE SMRA-RELATED"/>
    <property type="match status" value="1"/>
</dbReference>
<feature type="region of interest" description="Disordered" evidence="1">
    <location>
        <begin position="1"/>
        <end position="83"/>
    </location>
</feature>
<evidence type="ECO:0000256" key="1">
    <source>
        <dbReference type="SAM" id="MobiDB-lite"/>
    </source>
</evidence>
<dbReference type="Pfam" id="PF01713">
    <property type="entry name" value="Smr"/>
    <property type="match status" value="1"/>
</dbReference>
<dbReference type="SUPFAM" id="SSF160443">
    <property type="entry name" value="SMR domain-like"/>
    <property type="match status" value="1"/>
</dbReference>
<dbReference type="SMART" id="SM00463">
    <property type="entry name" value="SMR"/>
    <property type="match status" value="1"/>
</dbReference>
<accession>T2GBC8</accession>
<feature type="compositionally biased region" description="Basic and acidic residues" evidence="1">
    <location>
        <begin position="13"/>
        <end position="32"/>
    </location>
</feature>
<dbReference type="KEGG" id="dgg:DGI_2133"/>
<dbReference type="eggNOG" id="COG2840">
    <property type="taxonomic scope" value="Bacteria"/>
</dbReference>
<dbReference type="RefSeq" id="WP_021760816.1">
    <property type="nucleotide sequence ID" value="NC_022444.1"/>
</dbReference>
<dbReference type="AlphaFoldDB" id="T2GBC8"/>
<sequence>MAKSPPDNPFASLDRRQFPKRRGPEKPVHEPRIAAVVQDHPDDGSLFGHAMQDVAPLGGKARNAPNLAAPAPPPPPPDPDEEARRALKALVTGEAEFTLEHLDEYLLGYIAQLDRRILQRLRNGEYSPEAHLDLHGLNTLQSFDSLVAFIRHHYMHSKRCVLVVTGRGKNSPDGQGIIKDRVQGWLTRDPFKRVVLAFCTALPKHGGAGAIYILLRKFNKTKGKIAWERTIWDEDV</sequence>
<reference evidence="4" key="2">
    <citation type="submission" date="2013-07" db="EMBL/GenBank/DDBJ databases">
        <authorList>
            <person name="Morais-Silva F.O."/>
            <person name="Rezende A.M."/>
            <person name="Pimentel C."/>
            <person name="Resende D.M."/>
            <person name="Santos C.I."/>
            <person name="Clemente C."/>
            <person name="de Oliveira L.M."/>
            <person name="da Silva S.M."/>
            <person name="Costa D.A."/>
            <person name="Varela-Raposo A."/>
            <person name="Horacio E.C.A."/>
            <person name="Matos M."/>
            <person name="Flores O."/>
            <person name="Ruiz J.C."/>
            <person name="Rodrigues-Pousada C."/>
        </authorList>
    </citation>
    <scope>NUCLEOTIDE SEQUENCE [LARGE SCALE GENOMIC DNA]</scope>
    <source>
        <strain evidence="4">ATCC 19364 / DSM 1382 / NCIMB 9332 / VKM B-1759</strain>
    </source>
</reference>
<gene>
    <name evidence="3" type="ORF">DGI_2133</name>
</gene>
<dbReference type="InterPro" id="IPR002625">
    <property type="entry name" value="Smr_dom"/>
</dbReference>
<reference evidence="3 4" key="1">
    <citation type="journal article" date="2013" name="J. Bacteriol.">
        <title>Roles of HynAB and Ech, the only two hydrogenases found in the model sulfate reducer Desulfovibrio gigas.</title>
        <authorList>
            <person name="Morais-Silva F.O."/>
            <person name="Santos C.I."/>
            <person name="Rodrigues R."/>
            <person name="Pereira I.A."/>
            <person name="Rodrigues-Pousada C."/>
        </authorList>
    </citation>
    <scope>NUCLEOTIDE SEQUENCE [LARGE SCALE GENOMIC DNA]</scope>
    <source>
        <strain evidence="4">ATCC 19364 / DSM 1382 / NCIMB 9332 / VKM B-1759</strain>
    </source>
</reference>
<feature type="domain" description="Smr" evidence="2">
    <location>
        <begin position="132"/>
        <end position="216"/>
    </location>
</feature>
<dbReference type="HOGENOM" id="CLU_055978_0_1_7"/>
<dbReference type="PROSITE" id="PS50828">
    <property type="entry name" value="SMR"/>
    <property type="match status" value="1"/>
</dbReference>
<evidence type="ECO:0000313" key="4">
    <source>
        <dbReference type="Proteomes" id="UP000016587"/>
    </source>
</evidence>
<keyword evidence="4" id="KW-1185">Reference proteome</keyword>
<dbReference type="EMBL" id="CP006585">
    <property type="protein sequence ID" value="AGW13895.1"/>
    <property type="molecule type" value="Genomic_DNA"/>
</dbReference>
<dbReference type="InterPro" id="IPR036063">
    <property type="entry name" value="Smr_dom_sf"/>
</dbReference>
<dbReference type="Proteomes" id="UP000016587">
    <property type="component" value="Chromosome"/>
</dbReference>